<dbReference type="GO" id="GO:0005789">
    <property type="term" value="C:endoplasmic reticulum membrane"/>
    <property type="evidence" value="ECO:0007669"/>
    <property type="project" value="UniProtKB-SubCell"/>
</dbReference>
<feature type="domain" description="C2" evidence="8">
    <location>
        <begin position="1036"/>
        <end position="1167"/>
    </location>
</feature>
<dbReference type="GO" id="GO:0006886">
    <property type="term" value="P:intracellular protein transport"/>
    <property type="evidence" value="ECO:0007669"/>
    <property type="project" value="InterPro"/>
</dbReference>
<dbReference type="GO" id="GO:0004435">
    <property type="term" value="F:phosphatidylinositol-4,5-bisphosphate phospholipase C activity"/>
    <property type="evidence" value="ECO:0007669"/>
    <property type="project" value="InterPro"/>
</dbReference>
<dbReference type="Pfam" id="PF04815">
    <property type="entry name" value="Sec23_helical"/>
    <property type="match status" value="1"/>
</dbReference>
<dbReference type="InterPro" id="IPR012990">
    <property type="entry name" value="Beta-sandwich_Sec23_24"/>
</dbReference>
<dbReference type="InterPro" id="IPR035892">
    <property type="entry name" value="C2_domain_sf"/>
</dbReference>
<dbReference type="InterPro" id="IPR036174">
    <property type="entry name" value="Znf_Sec23_Sec24_sf"/>
</dbReference>
<organism evidence="10 11">
    <name type="scientific">Intoshia linei</name>
    <dbReference type="NCBI Taxonomy" id="1819745"/>
    <lineage>
        <taxon>Eukaryota</taxon>
        <taxon>Metazoa</taxon>
        <taxon>Spiralia</taxon>
        <taxon>Lophotrochozoa</taxon>
        <taxon>Mesozoa</taxon>
        <taxon>Orthonectida</taxon>
        <taxon>Rhopaluridae</taxon>
        <taxon>Intoshia</taxon>
    </lineage>
</organism>
<dbReference type="Proteomes" id="UP000078046">
    <property type="component" value="Unassembled WGS sequence"/>
</dbReference>
<dbReference type="SUPFAM" id="SSF82754">
    <property type="entry name" value="C-terminal, gelsolin-like domain of Sec23/24"/>
    <property type="match status" value="1"/>
</dbReference>
<feature type="region of interest" description="Disordered" evidence="7">
    <location>
        <begin position="1"/>
        <end position="22"/>
    </location>
</feature>
<comment type="subcellular location">
    <subcellularLocation>
        <location evidence="1">Cytoplasmic vesicle</location>
        <location evidence="1">COPII-coated vesicle membrane</location>
        <topology evidence="1">Peripheral membrane protein</topology>
        <orientation evidence="1">Cytoplasmic side</orientation>
    </subcellularLocation>
    <subcellularLocation>
        <location evidence="2">Endoplasmic reticulum membrane</location>
        <topology evidence="2">Peripheral membrane protein</topology>
        <orientation evidence="2">Cytoplasmic side</orientation>
    </subcellularLocation>
</comment>
<gene>
    <name evidence="10" type="ORF">A3Q56_01310</name>
</gene>
<evidence type="ECO:0000313" key="10">
    <source>
        <dbReference type="EMBL" id="OAF70894.1"/>
    </source>
</evidence>
<feature type="compositionally biased region" description="Polar residues" evidence="7">
    <location>
        <begin position="1"/>
        <end position="10"/>
    </location>
</feature>
<evidence type="ECO:0000256" key="2">
    <source>
        <dbReference type="ARBA" id="ARBA00004397"/>
    </source>
</evidence>
<dbReference type="Gene3D" id="3.40.20.10">
    <property type="entry name" value="Severin"/>
    <property type="match status" value="1"/>
</dbReference>
<keyword evidence="11" id="KW-1185">Reference proteome</keyword>
<dbReference type="Gene3D" id="1.20.120.730">
    <property type="entry name" value="Sec23/Sec24 helical domain"/>
    <property type="match status" value="1"/>
</dbReference>
<dbReference type="SMART" id="SM00149">
    <property type="entry name" value="PLCYc"/>
    <property type="match status" value="1"/>
</dbReference>
<sequence>MQNMNKNQYDSNEKIRTPLFPPMQVGTNYQIRENLGRPNVPINNVSNEQLNHRMPYQPLNPMSPNRAPYQNPNNSQQFQQPQMHQISNKMQNVSLNNEVAENINVPNRYDPNIQMNTNTGPPVNTNWTPQRPSSHGLNQFPNSQSHPPNQQFMRPNFQGNINANIQNGQQYRPNNDMYSPQPHLPTISSSQSPARKLDPDAVPSAINVIDENRKNHKDPFNTSLLGVLPPRITTHFISTDNGVSSPKYVRSTMYNVPATSNLLNISKVPFALSIVPMAELSRGEFDPPVVGTGENGPVRCRCKSYMCPFMKFVDGGRKYSCPFCNSLNDVPNEDFAYLDYTGRRVDASQKAQFSLGTFEYTATSQYCINNQLPQPPVYIFMIDVSFRTGAVNIIDIISKRLKNEVLAMLPVEGDNEYSKIQIGLATYSDTIHFINMNPKLSRPQIVVVTDLEDGFLPSSENFFVSPHEAIEKIDYVFEYLKTLYSEHRDSKVMLGPVIQAGIDALKSTNRVGKLIIVHTSLPNLQAPGQLKFRETKSSTTDKVALAPQTDYYSKLALKCVEVGCSVDMYLCTMYASVDIATLSDIVSKTSGKLYYYSDFTLNGDGGDRLINDLKENVSQVCAFNSILRVRTSIGIRAVDFWGNFTMANSNDVQIPCMSPNDGVMTEIKFDDTINAEQPIYIQVAFLYTSIGGNRRIRLMNLRLQPTLQLIDVYKSCDLDTIIALYSKKAVYKIFNSTPVQIREMLIDSCVYTLTAYRKHVSTTSAAGQLILPETMKLYPLYINCIMKSPAFINIPGSSIDNRSLAMFKLKSMTVKQCQQFLYPALMRIDTMSQQCIRLSSDRIESTGAYILDNGIDIILWIGLEISPNWLYDIFSVNSVGQIDSNEKLLPVKDNQNSIYLRNFIYGITQMRGNSLNFNIVKEKGENELQFTRYLFEDQGPLATKQWYECCSFSEDKALDLINTESEEFIEHNKTFISRIYPAGRRIDSSNFKDDSLVKFWANGIQMAALNFQTNCIAMDLNVGRFNDNGGCGYVLKPQILRDSLQYYAGNSNLPGTEPSYYRIKVISCQNLITALSSNKPKNIDAIVEITIYSLEQDNICVRTKASIDGGYNPIFDESFEFQIHYPEFALIRFAVYDVNNMTNKFLCQYTINANCINQGYRFVPLFDKTRKIIKGCRLFLQIKNSKTLMNLRIKKYAKTIRKKKSRLIEYTSLKAIKFHRQIDETFKISLHPLRDSCDIRDQLEYDLIYFKSVCYLPPSCNLKQCIRYIKKNYQFIKIKIHSNYPYIDTENDASNDELDKIILAFEMLVKSCKNVIQNYEHIHGQLMHSKMAALEWNNEMKISDKK</sequence>
<feature type="domain" description="PI-PLC Y-box" evidence="9">
    <location>
        <begin position="928"/>
        <end position="1041"/>
    </location>
</feature>
<evidence type="ECO:0000313" key="11">
    <source>
        <dbReference type="Proteomes" id="UP000078046"/>
    </source>
</evidence>
<dbReference type="Pfam" id="PF04810">
    <property type="entry name" value="zf-Sec23_Sec24"/>
    <property type="match status" value="1"/>
</dbReference>
<dbReference type="InterPro" id="IPR036465">
    <property type="entry name" value="vWFA_dom_sf"/>
</dbReference>
<keyword evidence="4" id="KW-0813">Transport</keyword>
<dbReference type="GO" id="GO:0000149">
    <property type="term" value="F:SNARE binding"/>
    <property type="evidence" value="ECO:0007669"/>
    <property type="project" value="TreeGrafter"/>
</dbReference>
<dbReference type="GO" id="GO:0030127">
    <property type="term" value="C:COPII vesicle coat"/>
    <property type="evidence" value="ECO:0007669"/>
    <property type="project" value="InterPro"/>
</dbReference>
<dbReference type="SUPFAM" id="SSF81811">
    <property type="entry name" value="Helical domain of Sec23/24"/>
    <property type="match status" value="1"/>
</dbReference>
<dbReference type="SUPFAM" id="SSF82919">
    <property type="entry name" value="Zn-finger domain of Sec23/24"/>
    <property type="match status" value="1"/>
</dbReference>
<proteinExistence type="inferred from homology"/>
<feature type="non-terminal residue" evidence="10">
    <location>
        <position position="1346"/>
    </location>
</feature>
<dbReference type="PANTHER" id="PTHR13803:SF4">
    <property type="entry name" value="SECRETORY 24CD, ISOFORM C"/>
    <property type="match status" value="1"/>
</dbReference>
<dbReference type="Pfam" id="PF00626">
    <property type="entry name" value="Gelsolin"/>
    <property type="match status" value="1"/>
</dbReference>
<dbReference type="InterPro" id="IPR006900">
    <property type="entry name" value="Sec23/24_helical_dom"/>
</dbReference>
<dbReference type="InterPro" id="IPR050550">
    <property type="entry name" value="SEC23_SEC24_subfamily"/>
</dbReference>
<evidence type="ECO:0000259" key="8">
    <source>
        <dbReference type="PROSITE" id="PS50004"/>
    </source>
</evidence>
<feature type="region of interest" description="Disordered" evidence="7">
    <location>
        <begin position="130"/>
        <end position="150"/>
    </location>
</feature>
<dbReference type="SMART" id="SM00239">
    <property type="entry name" value="C2"/>
    <property type="match status" value="1"/>
</dbReference>
<dbReference type="SUPFAM" id="SSF53300">
    <property type="entry name" value="vWA-like"/>
    <property type="match status" value="1"/>
</dbReference>
<dbReference type="InterPro" id="IPR006896">
    <property type="entry name" value="Sec23/24_trunk_dom"/>
</dbReference>
<keyword evidence="5" id="KW-0653">Protein transport</keyword>
<dbReference type="EMBL" id="LWCA01000101">
    <property type="protein sequence ID" value="OAF70894.1"/>
    <property type="molecule type" value="Genomic_DNA"/>
</dbReference>
<dbReference type="Gene3D" id="2.60.40.1670">
    <property type="entry name" value="beta-sandwich domain of Sec23/24"/>
    <property type="match status" value="1"/>
</dbReference>
<keyword evidence="6" id="KW-0968">Cytoplasmic vesicle</keyword>
<dbReference type="GO" id="GO:0090110">
    <property type="term" value="P:COPII-coated vesicle cargo loading"/>
    <property type="evidence" value="ECO:0007669"/>
    <property type="project" value="TreeGrafter"/>
</dbReference>
<dbReference type="InterPro" id="IPR029006">
    <property type="entry name" value="ADF-H/Gelsolin-like_dom_sf"/>
</dbReference>
<dbReference type="Pfam" id="PF00168">
    <property type="entry name" value="C2"/>
    <property type="match status" value="1"/>
</dbReference>
<dbReference type="GO" id="GO:0070971">
    <property type="term" value="C:endoplasmic reticulum exit site"/>
    <property type="evidence" value="ECO:0007669"/>
    <property type="project" value="TreeGrafter"/>
</dbReference>
<protein>
    <submittedName>
        <fullName evidence="10">Protein transport protein SEC24</fullName>
    </submittedName>
</protein>
<dbReference type="InterPro" id="IPR036180">
    <property type="entry name" value="Gelsolin-like_dom_sf"/>
</dbReference>
<dbReference type="SUPFAM" id="SSF51695">
    <property type="entry name" value="PLC-like phosphodiesterases"/>
    <property type="match status" value="1"/>
</dbReference>
<comment type="similarity">
    <text evidence="3">Belongs to the SEC23/SEC24 family. SEC24 subfamily.</text>
</comment>
<dbReference type="Pfam" id="PF08033">
    <property type="entry name" value="Sec23_BS"/>
    <property type="match status" value="1"/>
</dbReference>
<evidence type="ECO:0000256" key="6">
    <source>
        <dbReference type="ARBA" id="ARBA00023329"/>
    </source>
</evidence>
<dbReference type="PROSITE" id="PS50004">
    <property type="entry name" value="C2"/>
    <property type="match status" value="1"/>
</dbReference>
<dbReference type="SUPFAM" id="SSF49562">
    <property type="entry name" value="C2 domain (Calcium/lipid-binding domain, CaLB)"/>
    <property type="match status" value="1"/>
</dbReference>
<evidence type="ECO:0000256" key="1">
    <source>
        <dbReference type="ARBA" id="ARBA00004299"/>
    </source>
</evidence>
<dbReference type="GO" id="GO:0006629">
    <property type="term" value="P:lipid metabolic process"/>
    <property type="evidence" value="ECO:0007669"/>
    <property type="project" value="InterPro"/>
</dbReference>
<dbReference type="InterPro" id="IPR001711">
    <property type="entry name" value="PLipase_C_Pinositol-sp_Y"/>
</dbReference>
<evidence type="ECO:0000256" key="5">
    <source>
        <dbReference type="ARBA" id="ARBA00022927"/>
    </source>
</evidence>
<dbReference type="InterPro" id="IPR000008">
    <property type="entry name" value="C2_dom"/>
</dbReference>
<dbReference type="InterPro" id="IPR006895">
    <property type="entry name" value="Znf_Sec23_Sec24"/>
</dbReference>
<evidence type="ECO:0000256" key="3">
    <source>
        <dbReference type="ARBA" id="ARBA00008334"/>
    </source>
</evidence>
<dbReference type="GO" id="GO:0008270">
    <property type="term" value="F:zinc ion binding"/>
    <property type="evidence" value="ECO:0007669"/>
    <property type="project" value="InterPro"/>
</dbReference>
<dbReference type="InterPro" id="IPR007123">
    <property type="entry name" value="Gelsolin-like_dom"/>
</dbReference>
<comment type="caution">
    <text evidence="10">The sequence shown here is derived from an EMBL/GenBank/DDBJ whole genome shotgun (WGS) entry which is preliminary data.</text>
</comment>
<dbReference type="GO" id="GO:0035556">
    <property type="term" value="P:intracellular signal transduction"/>
    <property type="evidence" value="ECO:0007669"/>
    <property type="project" value="InterPro"/>
</dbReference>
<dbReference type="Pfam" id="PF04811">
    <property type="entry name" value="Sec23_trunk"/>
    <property type="match status" value="1"/>
</dbReference>
<dbReference type="PANTHER" id="PTHR13803">
    <property type="entry name" value="SEC24-RELATED PROTEIN"/>
    <property type="match status" value="1"/>
</dbReference>
<accession>A0A177BBT8</accession>
<dbReference type="InterPro" id="IPR036175">
    <property type="entry name" value="Sec23/24_helical_dom_sf"/>
</dbReference>
<dbReference type="SUPFAM" id="SSF81995">
    <property type="entry name" value="beta-sandwich domain of Sec23/24"/>
    <property type="match status" value="1"/>
</dbReference>
<dbReference type="Pfam" id="PF00387">
    <property type="entry name" value="PI-PLC-Y"/>
    <property type="match status" value="1"/>
</dbReference>
<dbReference type="CDD" id="cd00275">
    <property type="entry name" value="C2_PLC_like"/>
    <property type="match status" value="1"/>
</dbReference>
<name>A0A177BBT8_9BILA</name>
<evidence type="ECO:0000256" key="7">
    <source>
        <dbReference type="SAM" id="MobiDB-lite"/>
    </source>
</evidence>
<evidence type="ECO:0000256" key="4">
    <source>
        <dbReference type="ARBA" id="ARBA00022448"/>
    </source>
</evidence>
<reference evidence="10 11" key="1">
    <citation type="submission" date="2016-04" db="EMBL/GenBank/DDBJ databases">
        <title>The genome of Intoshia linei affirms orthonectids as highly simplified spiralians.</title>
        <authorList>
            <person name="Mikhailov K.V."/>
            <person name="Slusarev G.S."/>
            <person name="Nikitin M.A."/>
            <person name="Logacheva M.D."/>
            <person name="Penin A."/>
            <person name="Aleoshin V."/>
            <person name="Panchin Y.V."/>
        </authorList>
    </citation>
    <scope>NUCLEOTIDE SEQUENCE [LARGE SCALE GENOMIC DNA]</scope>
    <source>
        <strain evidence="10">Intl2013</strain>
        <tissue evidence="10">Whole animal</tissue>
    </source>
</reference>
<dbReference type="Gene3D" id="2.30.30.380">
    <property type="entry name" value="Zn-finger domain of Sec23/24"/>
    <property type="match status" value="1"/>
</dbReference>
<dbReference type="PROSITE" id="PS50008">
    <property type="entry name" value="PIPLC_Y_DOMAIN"/>
    <property type="match status" value="1"/>
</dbReference>
<evidence type="ECO:0000259" key="9">
    <source>
        <dbReference type="PROSITE" id="PS50008"/>
    </source>
</evidence>
<feature type="region of interest" description="Disordered" evidence="7">
    <location>
        <begin position="166"/>
        <end position="198"/>
    </location>
</feature>
<dbReference type="Gene3D" id="3.40.50.410">
    <property type="entry name" value="von Willebrand factor, type A domain"/>
    <property type="match status" value="1"/>
</dbReference>
<dbReference type="OrthoDB" id="49016at2759"/>
<dbReference type="Gene3D" id="2.60.40.150">
    <property type="entry name" value="C2 domain"/>
    <property type="match status" value="1"/>
</dbReference>
<dbReference type="InterPro" id="IPR017946">
    <property type="entry name" value="PLC-like_Pdiesterase_TIM-brl"/>
</dbReference>